<dbReference type="InterPro" id="IPR036986">
    <property type="entry name" value="S4_RNA-bd_sf"/>
</dbReference>
<comment type="function">
    <text evidence="6">Responsible for synthesis of pseudouridine from uracil.</text>
</comment>
<evidence type="ECO:0000313" key="11">
    <source>
        <dbReference type="Proteomes" id="UP000095651"/>
    </source>
</evidence>
<dbReference type="CDD" id="cd02869">
    <property type="entry name" value="PseudoU_synth_RluA_like"/>
    <property type="match status" value="1"/>
</dbReference>
<dbReference type="Proteomes" id="UP000095651">
    <property type="component" value="Unassembled WGS sequence"/>
</dbReference>
<dbReference type="NCBIfam" id="TIGR00005">
    <property type="entry name" value="rluA_subfam"/>
    <property type="match status" value="1"/>
</dbReference>
<protein>
    <recommendedName>
        <fullName evidence="6">Pseudouridine synthase</fullName>
        <ecNumber evidence="6">5.4.99.-</ecNumber>
    </recommendedName>
</protein>
<dbReference type="PANTHER" id="PTHR21600">
    <property type="entry name" value="MITOCHONDRIAL RNA PSEUDOURIDINE SYNTHASE"/>
    <property type="match status" value="1"/>
</dbReference>
<dbReference type="Gene3D" id="3.30.2350.10">
    <property type="entry name" value="Pseudouridine synthase"/>
    <property type="match status" value="1"/>
</dbReference>
<accession>A0A173XB14</accession>
<evidence type="ECO:0000313" key="10">
    <source>
        <dbReference type="EMBL" id="RGJ04636.1"/>
    </source>
</evidence>
<dbReference type="GO" id="GO:0120159">
    <property type="term" value="F:rRNA pseudouridine synthase activity"/>
    <property type="evidence" value="ECO:0007669"/>
    <property type="project" value="UniProtKB-ARBA"/>
</dbReference>
<dbReference type="EMBL" id="CYZE01000001">
    <property type="protein sequence ID" value="CUN47588.1"/>
    <property type="molecule type" value="Genomic_DNA"/>
</dbReference>
<dbReference type="InterPro" id="IPR002942">
    <property type="entry name" value="S4_RNA-bd"/>
</dbReference>
<evidence type="ECO:0000256" key="1">
    <source>
        <dbReference type="ARBA" id="ARBA00000073"/>
    </source>
</evidence>
<dbReference type="Proteomes" id="UP000263014">
    <property type="component" value="Unassembled WGS sequence"/>
</dbReference>
<proteinExistence type="inferred from homology"/>
<evidence type="ECO:0000256" key="5">
    <source>
        <dbReference type="PROSITE-ProRule" id="PRU00182"/>
    </source>
</evidence>
<feature type="active site" evidence="4">
    <location>
        <position position="145"/>
    </location>
</feature>
<dbReference type="InterPro" id="IPR006145">
    <property type="entry name" value="PsdUridine_synth_RsuA/RluA"/>
</dbReference>
<dbReference type="PROSITE" id="PS50889">
    <property type="entry name" value="S4"/>
    <property type="match status" value="1"/>
</dbReference>
<dbReference type="InterPro" id="IPR006225">
    <property type="entry name" value="PsdUridine_synth_RluC/D"/>
</dbReference>
<evidence type="ECO:0000256" key="2">
    <source>
        <dbReference type="ARBA" id="ARBA00010876"/>
    </source>
</evidence>
<dbReference type="Pfam" id="PF00849">
    <property type="entry name" value="PseudoU_synth_2"/>
    <property type="match status" value="1"/>
</dbReference>
<evidence type="ECO:0000256" key="6">
    <source>
        <dbReference type="RuleBase" id="RU362028"/>
    </source>
</evidence>
<dbReference type="InterPro" id="IPR006224">
    <property type="entry name" value="PsdUridine_synth_RluA-like_CS"/>
</dbReference>
<evidence type="ECO:0000259" key="7">
    <source>
        <dbReference type="SMART" id="SM00363"/>
    </source>
</evidence>
<dbReference type="EMBL" id="QTJW01000029">
    <property type="protein sequence ID" value="RGD67075.1"/>
    <property type="molecule type" value="Genomic_DNA"/>
</dbReference>
<dbReference type="PANTHER" id="PTHR21600:SF83">
    <property type="entry name" value="PSEUDOURIDYLATE SYNTHASE RPUSD4, MITOCHONDRIAL"/>
    <property type="match status" value="1"/>
</dbReference>
<dbReference type="CDD" id="cd00165">
    <property type="entry name" value="S4"/>
    <property type="match status" value="1"/>
</dbReference>
<comment type="similarity">
    <text evidence="2 6">Belongs to the pseudouridine synthase RluA family.</text>
</comment>
<dbReference type="InterPro" id="IPR050188">
    <property type="entry name" value="RluA_PseudoU_synthase"/>
</dbReference>
<dbReference type="GO" id="GO:0003723">
    <property type="term" value="F:RNA binding"/>
    <property type="evidence" value="ECO:0007669"/>
    <property type="project" value="UniProtKB-KW"/>
</dbReference>
<dbReference type="Proteomes" id="UP000261023">
    <property type="component" value="Unassembled WGS sequence"/>
</dbReference>
<comment type="catalytic activity">
    <reaction evidence="1 6">
        <text>a uridine in RNA = a pseudouridine in RNA</text>
        <dbReference type="Rhea" id="RHEA:48348"/>
        <dbReference type="Rhea" id="RHEA-COMP:12068"/>
        <dbReference type="Rhea" id="RHEA-COMP:12069"/>
        <dbReference type="ChEBI" id="CHEBI:65314"/>
        <dbReference type="ChEBI" id="CHEBI:65315"/>
    </reaction>
</comment>
<name>A0A173XB14_9FIRM</name>
<dbReference type="PROSITE" id="PS01129">
    <property type="entry name" value="PSI_RLU"/>
    <property type="match status" value="1"/>
</dbReference>
<reference evidence="8 11" key="1">
    <citation type="submission" date="2015-09" db="EMBL/GenBank/DDBJ databases">
        <authorList>
            <consortium name="Pathogen Informatics"/>
        </authorList>
    </citation>
    <scope>NUCLEOTIDE SEQUENCE [LARGE SCALE GENOMIC DNA]</scope>
    <source>
        <strain evidence="8 11">2789STDY5608850</strain>
    </source>
</reference>
<dbReference type="SUPFAM" id="SSF55174">
    <property type="entry name" value="Alpha-L RNA-binding motif"/>
    <property type="match status" value="1"/>
</dbReference>
<reference evidence="12 13" key="2">
    <citation type="submission" date="2018-08" db="EMBL/GenBank/DDBJ databases">
        <title>A genome reference for cultivated species of the human gut microbiota.</title>
        <authorList>
            <person name="Zou Y."/>
            <person name="Xue W."/>
            <person name="Luo G."/>
        </authorList>
    </citation>
    <scope>NUCLEOTIDE SEQUENCE [LARGE SCALE GENOMIC DNA]</scope>
    <source>
        <strain evidence="9 12">AF19-13AC</strain>
        <strain evidence="10 13">TM09-12</strain>
    </source>
</reference>
<dbReference type="RefSeq" id="WP_002604141.1">
    <property type="nucleotide sequence ID" value="NZ_CABIXC010000001.1"/>
</dbReference>
<evidence type="ECO:0000313" key="9">
    <source>
        <dbReference type="EMBL" id="RGD67075.1"/>
    </source>
</evidence>
<evidence type="ECO:0000256" key="4">
    <source>
        <dbReference type="PIRSR" id="PIRSR606225-1"/>
    </source>
</evidence>
<feature type="domain" description="RNA-binding S4" evidence="7">
    <location>
        <begin position="13"/>
        <end position="73"/>
    </location>
</feature>
<evidence type="ECO:0000256" key="3">
    <source>
        <dbReference type="ARBA" id="ARBA00023235"/>
    </source>
</evidence>
<dbReference type="EC" id="5.4.99.-" evidence="6"/>
<evidence type="ECO:0000313" key="8">
    <source>
        <dbReference type="EMBL" id="CUN47588.1"/>
    </source>
</evidence>
<organism evidence="8 11">
    <name type="scientific">Hungatella hathewayi</name>
    <dbReference type="NCBI Taxonomy" id="154046"/>
    <lineage>
        <taxon>Bacteria</taxon>
        <taxon>Bacillati</taxon>
        <taxon>Bacillota</taxon>
        <taxon>Clostridia</taxon>
        <taxon>Lachnospirales</taxon>
        <taxon>Lachnospiraceae</taxon>
        <taxon>Hungatella</taxon>
    </lineage>
</organism>
<dbReference type="SUPFAM" id="SSF55120">
    <property type="entry name" value="Pseudouridine synthase"/>
    <property type="match status" value="1"/>
</dbReference>
<dbReference type="Gene3D" id="3.10.290.10">
    <property type="entry name" value="RNA-binding S4 domain"/>
    <property type="match status" value="1"/>
</dbReference>
<evidence type="ECO:0000313" key="13">
    <source>
        <dbReference type="Proteomes" id="UP000263014"/>
    </source>
</evidence>
<keyword evidence="3 6" id="KW-0413">Isomerase</keyword>
<gene>
    <name evidence="8" type="primary">rluD_1</name>
    <name evidence="9" type="ORF">DWX31_29050</name>
    <name evidence="10" type="ORF">DXD79_11935</name>
    <name evidence="8" type="ORF">ERS852407_00310</name>
</gene>
<dbReference type="SMART" id="SM00363">
    <property type="entry name" value="S4"/>
    <property type="match status" value="1"/>
</dbReference>
<dbReference type="EMBL" id="QSON01000005">
    <property type="protein sequence ID" value="RGJ04636.1"/>
    <property type="molecule type" value="Genomic_DNA"/>
</dbReference>
<evidence type="ECO:0000313" key="12">
    <source>
        <dbReference type="Proteomes" id="UP000261023"/>
    </source>
</evidence>
<dbReference type="OrthoDB" id="9807829at2"/>
<keyword evidence="5" id="KW-0694">RNA-binding</keyword>
<dbReference type="AlphaFoldDB" id="A0A173XB14"/>
<dbReference type="InterPro" id="IPR020103">
    <property type="entry name" value="PsdUridine_synth_cat_dom_sf"/>
</dbReference>
<sequence length="320" mass="36023">MRSLIVSENESGQRLDKLLAKYLNLAGKGFLYKMMRKKNITLNGKKCDGSEKLVQGDEVKLFFSEETIEKFSSHTLQEVKKVNLHIIYEDDHILLVNKPSGMLSQKAKDTDESLVEYIIDYLISSGQLSTEQLQSFRPSVCNRLDRNTSGLVVAGKSLPGLQIMSAVFKDRSLHKYYRCVVKGRVTEKQVITGFLKKDEATNQVTVTTTETAGSVPIMTEYEPLGWAEDCTLLSVKLITGRTHQIRAHLASIGHPILGDYKYGDSSVNEEAKKRWNIRSQMLHSCTVTFPQLPEPLTGLSGKTFSAPLPQTFRKICRDWS</sequence>
<dbReference type="GO" id="GO:0000455">
    <property type="term" value="P:enzyme-directed rRNA pseudouridine synthesis"/>
    <property type="evidence" value="ECO:0007669"/>
    <property type="project" value="UniProtKB-ARBA"/>
</dbReference>